<dbReference type="PROSITE" id="PS51420">
    <property type="entry name" value="RHO"/>
    <property type="match status" value="1"/>
</dbReference>
<dbReference type="NCBIfam" id="TIGR00231">
    <property type="entry name" value="small_GTP"/>
    <property type="match status" value="1"/>
</dbReference>
<organism evidence="4 5">
    <name type="scientific">Purpureocillium lilacinum</name>
    <name type="common">Paecilomyces lilacinus</name>
    <dbReference type="NCBI Taxonomy" id="33203"/>
    <lineage>
        <taxon>Eukaryota</taxon>
        <taxon>Fungi</taxon>
        <taxon>Dikarya</taxon>
        <taxon>Ascomycota</taxon>
        <taxon>Pezizomycotina</taxon>
        <taxon>Sordariomycetes</taxon>
        <taxon>Hypocreomycetidae</taxon>
        <taxon>Hypocreales</taxon>
        <taxon>Ophiocordycipitaceae</taxon>
        <taxon>Purpureocillium</taxon>
    </lineage>
</organism>
<dbReference type="SUPFAM" id="SSF52540">
    <property type="entry name" value="P-loop containing nucleoside triphosphate hydrolases"/>
    <property type="match status" value="1"/>
</dbReference>
<dbReference type="GO" id="GO:0007264">
    <property type="term" value="P:small GTPase-mediated signal transduction"/>
    <property type="evidence" value="ECO:0007669"/>
    <property type="project" value="InterPro"/>
</dbReference>
<dbReference type="InterPro" id="IPR001806">
    <property type="entry name" value="Small_GTPase"/>
</dbReference>
<proteinExistence type="predicted"/>
<evidence type="ECO:0000313" key="5">
    <source>
        <dbReference type="Proteomes" id="UP000245956"/>
    </source>
</evidence>
<dbReference type="InterPro" id="IPR027417">
    <property type="entry name" value="P-loop_NTPase"/>
</dbReference>
<keyword evidence="2" id="KW-0547">Nucleotide-binding</keyword>
<keyword evidence="1" id="KW-0488">Methylation</keyword>
<accession>A0A2U3EE72</accession>
<dbReference type="GO" id="GO:0005525">
    <property type="term" value="F:GTP binding"/>
    <property type="evidence" value="ECO:0007669"/>
    <property type="project" value="UniProtKB-KW"/>
</dbReference>
<dbReference type="AlphaFoldDB" id="A0A2U3EE72"/>
<sequence length="219" mass="24534">MSILKGRTSGEVMHKLVIVGPDRVGKTSLLLTALHGEYPPKKQAYEVTPGAYERTIRDKDGKETHISMRLWDTAGVNECNRLEVLRYPYASVVVLAYAIDSPDSFDWAEERWVPEIDYCLPDVPVILAGLKKDLRDNPVSAPTHPRRRQAGEAYVTKESGERMARRIGALYHIECSSLTGEGVKEIFEVAAVASLSGARRKAKETEKRKTRLPRNCNIV</sequence>
<dbReference type="SMART" id="SM00174">
    <property type="entry name" value="RHO"/>
    <property type="match status" value="1"/>
</dbReference>
<evidence type="ECO:0000256" key="1">
    <source>
        <dbReference type="ARBA" id="ARBA00022481"/>
    </source>
</evidence>
<dbReference type="CDD" id="cd00157">
    <property type="entry name" value="Rho"/>
    <property type="match status" value="1"/>
</dbReference>
<comment type="caution">
    <text evidence="4">The sequence shown here is derived from an EMBL/GenBank/DDBJ whole genome shotgun (WGS) entry which is preliminary data.</text>
</comment>
<dbReference type="PROSITE" id="PS51419">
    <property type="entry name" value="RAB"/>
    <property type="match status" value="1"/>
</dbReference>
<dbReference type="Gene3D" id="3.40.50.300">
    <property type="entry name" value="P-loop containing nucleotide triphosphate hydrolases"/>
    <property type="match status" value="1"/>
</dbReference>
<evidence type="ECO:0000256" key="2">
    <source>
        <dbReference type="ARBA" id="ARBA00022741"/>
    </source>
</evidence>
<dbReference type="SMART" id="SM00175">
    <property type="entry name" value="RAB"/>
    <property type="match status" value="1"/>
</dbReference>
<dbReference type="PRINTS" id="PR00449">
    <property type="entry name" value="RASTRNSFRMNG"/>
</dbReference>
<dbReference type="PANTHER" id="PTHR24072">
    <property type="entry name" value="RHO FAMILY GTPASE"/>
    <property type="match status" value="1"/>
</dbReference>
<reference evidence="4 5" key="1">
    <citation type="journal article" date="2016" name="Front. Microbiol.">
        <title>Genome and transcriptome sequences reveal the specific parasitism of the nematophagous Purpureocillium lilacinum 36-1.</title>
        <authorList>
            <person name="Xie J."/>
            <person name="Li S."/>
            <person name="Mo C."/>
            <person name="Xiao X."/>
            <person name="Peng D."/>
            <person name="Wang G."/>
            <person name="Xiao Y."/>
        </authorList>
    </citation>
    <scope>NUCLEOTIDE SEQUENCE [LARGE SCALE GENOMIC DNA]</scope>
    <source>
        <strain evidence="4 5">36-1</strain>
    </source>
</reference>
<dbReference type="InterPro" id="IPR005225">
    <property type="entry name" value="Small_GTP-bd"/>
</dbReference>
<name>A0A2U3EE72_PURLI</name>
<dbReference type="InterPro" id="IPR003578">
    <property type="entry name" value="Small_GTPase_Rho"/>
</dbReference>
<protein>
    <submittedName>
        <fullName evidence="4">Uncharacterized protein</fullName>
    </submittedName>
</protein>
<keyword evidence="3" id="KW-0342">GTP-binding</keyword>
<dbReference type="Proteomes" id="UP000245956">
    <property type="component" value="Unassembled WGS sequence"/>
</dbReference>
<dbReference type="EMBL" id="LCWV01000005">
    <property type="protein sequence ID" value="PWI72815.1"/>
    <property type="molecule type" value="Genomic_DNA"/>
</dbReference>
<dbReference type="Pfam" id="PF00071">
    <property type="entry name" value="Ras"/>
    <property type="match status" value="1"/>
</dbReference>
<dbReference type="GO" id="GO:0003924">
    <property type="term" value="F:GTPase activity"/>
    <property type="evidence" value="ECO:0007669"/>
    <property type="project" value="InterPro"/>
</dbReference>
<gene>
    <name evidence="4" type="ORF">PCL_09830</name>
</gene>
<evidence type="ECO:0000313" key="4">
    <source>
        <dbReference type="EMBL" id="PWI72815.1"/>
    </source>
</evidence>
<dbReference type="SMART" id="SM00173">
    <property type="entry name" value="RAS"/>
    <property type="match status" value="1"/>
</dbReference>
<evidence type="ECO:0000256" key="3">
    <source>
        <dbReference type="ARBA" id="ARBA00023134"/>
    </source>
</evidence>